<keyword evidence="4" id="KW-0411">Iron-sulfur</keyword>
<protein>
    <submittedName>
        <fullName evidence="7">Cytochrome b6-f complex iron-sulfur subunit</fullName>
    </submittedName>
</protein>
<dbReference type="PANTHER" id="PTHR13847">
    <property type="entry name" value="SARCOSINE DEHYDROGENASE-RELATED"/>
    <property type="match status" value="1"/>
</dbReference>
<dbReference type="Gene3D" id="3.50.50.60">
    <property type="entry name" value="FAD/NAD(P)-binding domain"/>
    <property type="match status" value="1"/>
</dbReference>
<keyword evidence="5" id="KW-0472">Membrane</keyword>
<organism evidence="7">
    <name type="scientific">bioreactor metagenome</name>
    <dbReference type="NCBI Taxonomy" id="1076179"/>
    <lineage>
        <taxon>unclassified sequences</taxon>
        <taxon>metagenomes</taxon>
        <taxon>ecological metagenomes</taxon>
    </lineage>
</organism>
<feature type="transmembrane region" description="Helical" evidence="5">
    <location>
        <begin position="21"/>
        <end position="41"/>
    </location>
</feature>
<dbReference type="PROSITE" id="PS51296">
    <property type="entry name" value="RIESKE"/>
    <property type="match status" value="1"/>
</dbReference>
<evidence type="ECO:0000313" key="7">
    <source>
        <dbReference type="EMBL" id="MPM53897.1"/>
    </source>
</evidence>
<evidence type="ECO:0000256" key="4">
    <source>
        <dbReference type="ARBA" id="ARBA00023014"/>
    </source>
</evidence>
<sequence length="432" mass="48046">MKYLWNENVNIQRFPALEKNAAADVLIVGGGMAGILCALILKERGIPCLLVEGQRIGEKITKGTTAVLTAQHDTLYSDLVSNAGAVKAKQYLDANLAAVEDFRKLAQEVLCDFENKPSVIYSRTDAEKMRKEAKTLQDLGFPAEFGKEIELPVRIAGCVRFPNQGQFHPLKFIAGVAPALNIFEDTFVRDIEEGKAFTDRGVIRAKKIIVATHFPFIDRHGLFFAKMYQQRSYVIALENAQDVGGTYVDYAENGLYFRNYNNLLLIGGGDHRTGKKGGAYKPLRDFAKKHYPNATEKYAWATQDCMSLDGVPYIGQYSSGFKNVYTLTGFNEWGMTTSMLGAKILADMVEGKQNPYAEVFAPNRSMAKMQLLTNLAETTLSFLTPSTKRCAHLGCALKWNPIEHTWDCPCHGSRFDEHGVLIDNPANKNSNV</sequence>
<comment type="caution">
    <text evidence="7">The sequence shown here is derived from an EMBL/GenBank/DDBJ whole genome shotgun (WGS) entry which is preliminary data.</text>
</comment>
<dbReference type="GO" id="GO:0046872">
    <property type="term" value="F:metal ion binding"/>
    <property type="evidence" value="ECO:0007669"/>
    <property type="project" value="UniProtKB-KW"/>
</dbReference>
<dbReference type="SUPFAM" id="SSF51905">
    <property type="entry name" value="FAD/NAD(P)-binding domain"/>
    <property type="match status" value="1"/>
</dbReference>
<keyword evidence="5" id="KW-0812">Transmembrane</keyword>
<keyword evidence="2" id="KW-0479">Metal-binding</keyword>
<evidence type="ECO:0000256" key="5">
    <source>
        <dbReference type="SAM" id="Phobius"/>
    </source>
</evidence>
<dbReference type="Gene3D" id="2.102.10.10">
    <property type="entry name" value="Rieske [2Fe-2S] iron-sulphur domain"/>
    <property type="match status" value="1"/>
</dbReference>
<dbReference type="EMBL" id="VSSQ01014552">
    <property type="protein sequence ID" value="MPM53897.1"/>
    <property type="molecule type" value="Genomic_DNA"/>
</dbReference>
<feature type="domain" description="Rieske" evidence="6">
    <location>
        <begin position="389"/>
        <end position="432"/>
    </location>
</feature>
<dbReference type="InterPro" id="IPR036188">
    <property type="entry name" value="FAD/NAD-bd_sf"/>
</dbReference>
<dbReference type="GO" id="GO:0005737">
    <property type="term" value="C:cytoplasm"/>
    <property type="evidence" value="ECO:0007669"/>
    <property type="project" value="TreeGrafter"/>
</dbReference>
<dbReference type="Pfam" id="PF00355">
    <property type="entry name" value="Rieske"/>
    <property type="match status" value="1"/>
</dbReference>
<evidence type="ECO:0000256" key="1">
    <source>
        <dbReference type="ARBA" id="ARBA00022714"/>
    </source>
</evidence>
<keyword evidence="1" id="KW-0001">2Fe-2S</keyword>
<dbReference type="InterPro" id="IPR036922">
    <property type="entry name" value="Rieske_2Fe-2S_sf"/>
</dbReference>
<dbReference type="InterPro" id="IPR006076">
    <property type="entry name" value="FAD-dep_OxRdtase"/>
</dbReference>
<evidence type="ECO:0000259" key="6">
    <source>
        <dbReference type="PROSITE" id="PS51296"/>
    </source>
</evidence>
<evidence type="ECO:0000256" key="2">
    <source>
        <dbReference type="ARBA" id="ARBA00022723"/>
    </source>
</evidence>
<reference evidence="7" key="1">
    <citation type="submission" date="2019-08" db="EMBL/GenBank/DDBJ databases">
        <authorList>
            <person name="Kucharzyk K."/>
            <person name="Murdoch R.W."/>
            <person name="Higgins S."/>
            <person name="Loffler F."/>
        </authorList>
    </citation>
    <scope>NUCLEOTIDE SEQUENCE</scope>
</reference>
<dbReference type="GO" id="GO:0051537">
    <property type="term" value="F:2 iron, 2 sulfur cluster binding"/>
    <property type="evidence" value="ECO:0007669"/>
    <property type="project" value="UniProtKB-KW"/>
</dbReference>
<name>A0A645ALI0_9ZZZZ</name>
<accession>A0A645ALI0</accession>
<dbReference type="InterPro" id="IPR017941">
    <property type="entry name" value="Rieske_2Fe-2S"/>
</dbReference>
<dbReference type="SUPFAM" id="SSF50022">
    <property type="entry name" value="ISP domain"/>
    <property type="match status" value="1"/>
</dbReference>
<gene>
    <name evidence="7" type="primary">petC_5</name>
    <name evidence="7" type="ORF">SDC9_100667</name>
</gene>
<dbReference type="PANTHER" id="PTHR13847:SF274">
    <property type="entry name" value="RIESKE 2FE-2S IRON-SULFUR PROTEIN YHFW-RELATED"/>
    <property type="match status" value="1"/>
</dbReference>
<dbReference type="AlphaFoldDB" id="A0A645ALI0"/>
<evidence type="ECO:0000256" key="3">
    <source>
        <dbReference type="ARBA" id="ARBA00023004"/>
    </source>
</evidence>
<keyword evidence="5" id="KW-1133">Transmembrane helix</keyword>
<keyword evidence="3" id="KW-0408">Iron</keyword>
<dbReference type="Gene3D" id="3.30.9.10">
    <property type="entry name" value="D-Amino Acid Oxidase, subunit A, domain 2"/>
    <property type="match status" value="1"/>
</dbReference>
<dbReference type="Pfam" id="PF01266">
    <property type="entry name" value="DAO"/>
    <property type="match status" value="1"/>
</dbReference>
<proteinExistence type="predicted"/>